<sequence>METEMKQLTAKSRSRSSRGHSTVDARRDLHHYTSLRDIIILHRHRHRHRPAYAPRASRSESCIVMTWWRPPGQRAPGWHACVRDPFERCVGFVSRSVSRVLACVVAHLGRVYAWGRTSMRSSSTSV</sequence>
<evidence type="ECO:0000256" key="1">
    <source>
        <dbReference type="SAM" id="MobiDB-lite"/>
    </source>
</evidence>
<dbReference type="EMBL" id="JAQQAF010000009">
    <property type="protein sequence ID" value="KAJ8459022.1"/>
    <property type="molecule type" value="Genomic_DNA"/>
</dbReference>
<dbReference type="Proteomes" id="UP001222027">
    <property type="component" value="Unassembled WGS sequence"/>
</dbReference>
<gene>
    <name evidence="2" type="ORF">OPV22_031948</name>
</gene>
<proteinExistence type="predicted"/>
<organism evidence="2 3">
    <name type="scientific">Ensete ventricosum</name>
    <name type="common">Abyssinian banana</name>
    <name type="synonym">Musa ensete</name>
    <dbReference type="NCBI Taxonomy" id="4639"/>
    <lineage>
        <taxon>Eukaryota</taxon>
        <taxon>Viridiplantae</taxon>
        <taxon>Streptophyta</taxon>
        <taxon>Embryophyta</taxon>
        <taxon>Tracheophyta</taxon>
        <taxon>Spermatophyta</taxon>
        <taxon>Magnoliopsida</taxon>
        <taxon>Liliopsida</taxon>
        <taxon>Zingiberales</taxon>
        <taxon>Musaceae</taxon>
        <taxon>Ensete</taxon>
    </lineage>
</organism>
<comment type="caution">
    <text evidence="2">The sequence shown here is derived from an EMBL/GenBank/DDBJ whole genome shotgun (WGS) entry which is preliminary data.</text>
</comment>
<dbReference type="AlphaFoldDB" id="A0AAV8PU42"/>
<feature type="region of interest" description="Disordered" evidence="1">
    <location>
        <begin position="1"/>
        <end position="27"/>
    </location>
</feature>
<keyword evidence="3" id="KW-1185">Reference proteome</keyword>
<name>A0AAV8PU42_ENSVE</name>
<reference evidence="2 3" key="1">
    <citation type="submission" date="2022-12" db="EMBL/GenBank/DDBJ databases">
        <title>Chromosome-scale assembly of the Ensete ventricosum genome.</title>
        <authorList>
            <person name="Dussert Y."/>
            <person name="Stocks J."/>
            <person name="Wendawek A."/>
            <person name="Woldeyes F."/>
            <person name="Nichols R.A."/>
            <person name="Borrell J.S."/>
        </authorList>
    </citation>
    <scope>NUCLEOTIDE SEQUENCE [LARGE SCALE GENOMIC DNA]</scope>
    <source>
        <strain evidence="3">cv. Maze</strain>
        <tissue evidence="2">Seeds</tissue>
    </source>
</reference>
<protein>
    <submittedName>
        <fullName evidence="2">Uncharacterized protein</fullName>
    </submittedName>
</protein>
<evidence type="ECO:0000313" key="2">
    <source>
        <dbReference type="EMBL" id="KAJ8459022.1"/>
    </source>
</evidence>
<accession>A0AAV8PU42</accession>
<evidence type="ECO:0000313" key="3">
    <source>
        <dbReference type="Proteomes" id="UP001222027"/>
    </source>
</evidence>